<keyword evidence="3" id="KW-1185">Reference proteome</keyword>
<name>Q82QB5_STRAW</name>
<protein>
    <submittedName>
        <fullName evidence="2">Secreted protein</fullName>
    </submittedName>
</protein>
<dbReference type="KEGG" id="sma:SAVERM_595"/>
<reference evidence="2 3" key="3">
    <citation type="journal article" date="2014" name="J. Ind. Microbiol. Biotechnol.">
        <title>Genome mining of the Streptomyces avermitilis genome and development of genome-minimized hosts for heterologous expression of biosynthetic gene clusters.</title>
        <authorList>
            <person name="Ikeda H."/>
            <person name="Shin-ya K."/>
            <person name="Omura S."/>
        </authorList>
    </citation>
    <scope>NUCLEOTIDE SEQUENCE [LARGE SCALE GENOMIC DNA]</scope>
    <source>
        <strain evidence="3">ATCC 31267 / DSM 46492 / JCM 5070 / NBRC 14893 / NCIMB 12804 / NRRL 8165 / MA-4680</strain>
    </source>
</reference>
<evidence type="ECO:0000313" key="3">
    <source>
        <dbReference type="Proteomes" id="UP000000428"/>
    </source>
</evidence>
<dbReference type="HOGENOM" id="CLU_2686105_0_0_11"/>
<evidence type="ECO:0000256" key="1">
    <source>
        <dbReference type="SAM" id="MobiDB-lite"/>
    </source>
</evidence>
<dbReference type="PROSITE" id="PS51257">
    <property type="entry name" value="PROKAR_LIPOPROTEIN"/>
    <property type="match status" value="1"/>
</dbReference>
<dbReference type="Proteomes" id="UP000000428">
    <property type="component" value="Chromosome"/>
</dbReference>
<gene>
    <name evidence="2" type="ORF">SAVERM_595</name>
</gene>
<proteinExistence type="predicted"/>
<evidence type="ECO:0000313" key="2">
    <source>
        <dbReference type="EMBL" id="BAC68305.1"/>
    </source>
</evidence>
<sequence>MRFSAGGGCADQEVSGGAPTMMNAAAGAVLLFGCLYEEAEEGHDAEPRTQRTSAPCRESALTDTADAESRSERP</sequence>
<dbReference type="AlphaFoldDB" id="Q82QB5"/>
<reference evidence="2 3" key="2">
    <citation type="journal article" date="2003" name="Nat. Biotechnol.">
        <title>Complete genome sequence and comparative analysis of the industrial microorganism Streptomyces avermitilis.</title>
        <authorList>
            <person name="Ikeda H."/>
            <person name="Ishikawa J."/>
            <person name="Hanamoto A."/>
            <person name="Shinose M."/>
            <person name="Kikuchi H."/>
            <person name="Shiba T."/>
            <person name="Sakaki Y."/>
            <person name="Hattori M."/>
            <person name="Omura S."/>
        </authorList>
    </citation>
    <scope>NUCLEOTIDE SEQUENCE [LARGE SCALE GENOMIC DNA]</scope>
    <source>
        <strain evidence="3">ATCC 31267 / DSM 46492 / JCM 5070 / NBRC 14893 / NCIMB 12804 / NRRL 8165 / MA-4680</strain>
    </source>
</reference>
<organism evidence="2 3">
    <name type="scientific">Streptomyces avermitilis (strain ATCC 31267 / DSM 46492 / JCM 5070 / NBRC 14893 / NCIMB 12804 / NRRL 8165 / MA-4680)</name>
    <dbReference type="NCBI Taxonomy" id="227882"/>
    <lineage>
        <taxon>Bacteria</taxon>
        <taxon>Bacillati</taxon>
        <taxon>Actinomycetota</taxon>
        <taxon>Actinomycetes</taxon>
        <taxon>Kitasatosporales</taxon>
        <taxon>Streptomycetaceae</taxon>
        <taxon>Streptomyces</taxon>
    </lineage>
</organism>
<dbReference type="EMBL" id="BA000030">
    <property type="protein sequence ID" value="BAC68305.1"/>
    <property type="molecule type" value="Genomic_DNA"/>
</dbReference>
<feature type="region of interest" description="Disordered" evidence="1">
    <location>
        <begin position="41"/>
        <end position="74"/>
    </location>
</feature>
<reference evidence="2 3" key="1">
    <citation type="journal article" date="2001" name="Proc. Natl. Acad. Sci. U.S.A.">
        <title>Genome sequence of an industrial microorganism Streptomyces avermitilis: deducing the ability of producing secondary metabolites.</title>
        <authorList>
            <person name="Omura S."/>
            <person name="Ikeda H."/>
            <person name="Ishikawa J."/>
            <person name="Hanamoto A."/>
            <person name="Takahashi C."/>
            <person name="Shinose M."/>
            <person name="Takahashi Y."/>
            <person name="Horikawa H."/>
            <person name="Nakazawa H."/>
            <person name="Osonoe T."/>
            <person name="Kikuchi H."/>
            <person name="Shiba T."/>
            <person name="Sakaki Y."/>
            <person name="Hattori M."/>
        </authorList>
    </citation>
    <scope>NUCLEOTIDE SEQUENCE [LARGE SCALE GENOMIC DNA]</scope>
    <source>
        <strain evidence="3">ATCC 31267 / DSM 46492 / JCM 5070 / NBRC 14893 / NCIMB 12804 / NRRL 8165 / MA-4680</strain>
    </source>
</reference>
<accession>Q82QB5</accession>